<dbReference type="SUPFAM" id="SSF46689">
    <property type="entry name" value="Homeodomain-like"/>
    <property type="match status" value="1"/>
</dbReference>
<reference evidence="3" key="3">
    <citation type="submission" date="2025-09" db="UniProtKB">
        <authorList>
            <consortium name="Ensembl"/>
        </authorList>
    </citation>
    <scope>IDENTIFICATION</scope>
</reference>
<feature type="domain" description="Transposase Tc1-like" evidence="1">
    <location>
        <begin position="71"/>
        <end position="140"/>
    </location>
</feature>
<evidence type="ECO:0000259" key="1">
    <source>
        <dbReference type="Pfam" id="PF01498"/>
    </source>
</evidence>
<dbReference type="Ensembl" id="ENSMZET00005015231.1">
    <property type="protein sequence ID" value="ENSMZEP00005014746.1"/>
    <property type="gene ID" value="ENSMZEG00005011102.1"/>
</dbReference>
<dbReference type="GO" id="GO:0003677">
    <property type="term" value="F:DNA binding"/>
    <property type="evidence" value="ECO:0007669"/>
    <property type="project" value="InterPro"/>
</dbReference>
<evidence type="ECO:0000313" key="3">
    <source>
        <dbReference type="Ensembl" id="ENSMZEP00005014746.1"/>
    </source>
</evidence>
<dbReference type="InterPro" id="IPR009057">
    <property type="entry name" value="Homeodomain-like_sf"/>
</dbReference>
<dbReference type="InterPro" id="IPR002492">
    <property type="entry name" value="Transposase_Tc1-like"/>
</dbReference>
<reference evidence="3" key="2">
    <citation type="submission" date="2025-08" db="UniProtKB">
        <authorList>
            <consortium name="Ensembl"/>
        </authorList>
    </citation>
    <scope>IDENTIFICATION</scope>
</reference>
<dbReference type="InterPro" id="IPR036397">
    <property type="entry name" value="RNaseH_sf"/>
</dbReference>
<dbReference type="Pfam" id="PF01498">
    <property type="entry name" value="HTH_Tnp_Tc3_2"/>
    <property type="match status" value="1"/>
</dbReference>
<dbReference type="GeneTree" id="ENSGT01030000234537"/>
<protein>
    <submittedName>
        <fullName evidence="3">Uncharacterized protein</fullName>
    </submittedName>
</protein>
<dbReference type="InterPro" id="IPR057667">
    <property type="entry name" value="HTH_SB"/>
</dbReference>
<dbReference type="InterPro" id="IPR004244">
    <property type="entry name" value="Transposase_22"/>
</dbReference>
<dbReference type="GO" id="GO:0015074">
    <property type="term" value="P:DNA integration"/>
    <property type="evidence" value="ECO:0007669"/>
    <property type="project" value="InterPro"/>
</dbReference>
<reference evidence="3 4" key="1">
    <citation type="journal article" date="2014" name="Nature">
        <title>The genomic substrate for adaptive radiation in African cichlid fish.</title>
        <authorList>
            <person name="Brawand D."/>
            <person name="Wagner C.E."/>
            <person name="Li Y.I."/>
            <person name="Malinsky M."/>
            <person name="Keller I."/>
            <person name="Fan S."/>
            <person name="Simakov O."/>
            <person name="Ng A.Y."/>
            <person name="Lim Z.W."/>
            <person name="Bezault E."/>
            <person name="Turner-Maier J."/>
            <person name="Johnson J."/>
            <person name="Alcazar R."/>
            <person name="Noh H.J."/>
            <person name="Russell P."/>
            <person name="Aken B."/>
            <person name="Alfoldi J."/>
            <person name="Amemiya C."/>
            <person name="Azzouzi N."/>
            <person name="Baroiller J.F."/>
            <person name="Barloy-Hubler F."/>
            <person name="Berlin A."/>
            <person name="Bloomquist R."/>
            <person name="Carleton K.L."/>
            <person name="Conte M.A."/>
            <person name="D'Cotta H."/>
            <person name="Eshel O."/>
            <person name="Gaffney L."/>
            <person name="Galibert F."/>
            <person name="Gante H.F."/>
            <person name="Gnerre S."/>
            <person name="Greuter L."/>
            <person name="Guyon R."/>
            <person name="Haddad N.S."/>
            <person name="Haerty W."/>
            <person name="Harris R.M."/>
            <person name="Hofmann H.A."/>
            <person name="Hourlier T."/>
            <person name="Hulata G."/>
            <person name="Jaffe D.B."/>
            <person name="Lara M."/>
            <person name="Lee A.P."/>
            <person name="MacCallum I."/>
            <person name="Mwaiko S."/>
            <person name="Nikaido M."/>
            <person name="Nishihara H."/>
            <person name="Ozouf-Costaz C."/>
            <person name="Penman D.J."/>
            <person name="Przybylski D."/>
            <person name="Rakotomanga M."/>
            <person name="Renn S.C.P."/>
            <person name="Ribeiro F.J."/>
            <person name="Ron M."/>
            <person name="Salzburger W."/>
            <person name="Sanchez-Pulido L."/>
            <person name="Santos M.E."/>
            <person name="Searle S."/>
            <person name="Sharpe T."/>
            <person name="Swofford R."/>
            <person name="Tan F.J."/>
            <person name="Williams L."/>
            <person name="Young S."/>
            <person name="Yin S."/>
            <person name="Okada N."/>
            <person name="Kocher T.D."/>
            <person name="Miska E.A."/>
            <person name="Lander E.S."/>
            <person name="Venkatesh B."/>
            <person name="Fernald R.D."/>
            <person name="Meyer A."/>
            <person name="Ponting C.P."/>
            <person name="Streelman J.T."/>
            <person name="Lindblad-Toh K."/>
            <person name="Seehausen O."/>
            <person name="Di Palma F."/>
        </authorList>
    </citation>
    <scope>NUCLEOTIDE SEQUENCE</scope>
</reference>
<dbReference type="Gene3D" id="1.10.10.10">
    <property type="entry name" value="Winged helix-like DNA-binding domain superfamily/Winged helix DNA-binding domain"/>
    <property type="match status" value="1"/>
</dbReference>
<dbReference type="InterPro" id="IPR036388">
    <property type="entry name" value="WH-like_DNA-bd_sf"/>
</dbReference>
<dbReference type="Proteomes" id="UP000265160">
    <property type="component" value="LG6"/>
</dbReference>
<dbReference type="PANTHER" id="PTHR11505">
    <property type="entry name" value="L1 TRANSPOSABLE ELEMENT-RELATED"/>
    <property type="match status" value="1"/>
</dbReference>
<organism evidence="3 4">
    <name type="scientific">Maylandia zebra</name>
    <name type="common">zebra mbuna</name>
    <dbReference type="NCBI Taxonomy" id="106582"/>
    <lineage>
        <taxon>Eukaryota</taxon>
        <taxon>Metazoa</taxon>
        <taxon>Chordata</taxon>
        <taxon>Craniata</taxon>
        <taxon>Vertebrata</taxon>
        <taxon>Euteleostomi</taxon>
        <taxon>Actinopterygii</taxon>
        <taxon>Neopterygii</taxon>
        <taxon>Teleostei</taxon>
        <taxon>Neoteleostei</taxon>
        <taxon>Acanthomorphata</taxon>
        <taxon>Ovalentaria</taxon>
        <taxon>Cichlomorphae</taxon>
        <taxon>Cichliformes</taxon>
        <taxon>Cichlidae</taxon>
        <taxon>African cichlids</taxon>
        <taxon>Pseudocrenilabrinae</taxon>
        <taxon>Haplochromini</taxon>
        <taxon>Maylandia</taxon>
        <taxon>Maylandia zebra complex</taxon>
    </lineage>
</organism>
<dbReference type="AlphaFoldDB" id="A0A3P9BYN5"/>
<sequence>MAKTKELSKDTRKSIVDLHQTGKTESTIGKQLGVKKSTVGAIIRKWKTYKTTDNLPRSGAPRKISSRGVKMIMRTVSKDPRTTRGDLVNDLQRDGTKVTKVTISNTLQRQGIKSRSARRVPLLKPVHVQARLKFAREHMDDTAEDWENVMWSDETKVELFEQRISDMEDGVTDLAGRLAEAEGRIKVMAKGLDDLENRSRRDNIRIINLKEGAEGESPTQFFEAWLPATLGLGHSSAGKARIKIDRAHRGLGPRGAHPRPVIIKLHNSGDKQRIMAAVKAAPELHHDGQRIFIHQDFSYAIREKRRGFNASCRALIDKGIRFRMRYPATLVLTYNGNEHKFESPKDAQSFINALD</sequence>
<evidence type="ECO:0000259" key="2">
    <source>
        <dbReference type="Pfam" id="PF25787"/>
    </source>
</evidence>
<proteinExistence type="predicted"/>
<dbReference type="GO" id="GO:0006313">
    <property type="term" value="P:DNA transposition"/>
    <property type="evidence" value="ECO:0007669"/>
    <property type="project" value="InterPro"/>
</dbReference>
<keyword evidence="4" id="KW-1185">Reference proteome</keyword>
<feature type="domain" description="Sleeping Beauty transposase HTH" evidence="2">
    <location>
        <begin position="1"/>
        <end position="52"/>
    </location>
</feature>
<dbReference type="Gene3D" id="3.30.70.1820">
    <property type="entry name" value="L1 transposable element, RRM domain"/>
    <property type="match status" value="1"/>
</dbReference>
<name>A0A3P9BYN5_9CICH</name>
<evidence type="ECO:0000313" key="4">
    <source>
        <dbReference type="Proteomes" id="UP000265160"/>
    </source>
</evidence>
<dbReference type="Gene3D" id="3.30.420.10">
    <property type="entry name" value="Ribonuclease H-like superfamily/Ribonuclease H"/>
    <property type="match status" value="1"/>
</dbReference>
<dbReference type="Pfam" id="PF25787">
    <property type="entry name" value="HTH_SB"/>
    <property type="match status" value="1"/>
</dbReference>
<accession>A0A3P9BYN5</accession>